<comment type="caution">
    <text evidence="3">The sequence shown here is derived from an EMBL/GenBank/DDBJ whole genome shotgun (WGS) entry which is preliminary data.</text>
</comment>
<dbReference type="AlphaFoldDB" id="A0A8H3F009"/>
<dbReference type="Pfam" id="PF24476">
    <property type="entry name" value="DUF7580"/>
    <property type="match status" value="1"/>
</dbReference>
<proteinExistence type="predicted"/>
<reference evidence="3" key="1">
    <citation type="submission" date="2021-03" db="EMBL/GenBank/DDBJ databases">
        <authorList>
            <person name="Tagirdzhanova G."/>
        </authorList>
    </citation>
    <scope>NUCLEOTIDE SEQUENCE</scope>
</reference>
<keyword evidence="4" id="KW-1185">Reference proteome</keyword>
<dbReference type="InterPro" id="IPR056002">
    <property type="entry name" value="DUF7580"/>
</dbReference>
<dbReference type="EMBL" id="CAJPDQ010000011">
    <property type="protein sequence ID" value="CAF9916721.1"/>
    <property type="molecule type" value="Genomic_DNA"/>
</dbReference>
<feature type="chain" id="PRO_5034551712" description="DUF7580 domain-containing protein" evidence="1">
    <location>
        <begin position="21"/>
        <end position="584"/>
    </location>
</feature>
<keyword evidence="1" id="KW-0732">Signal</keyword>
<evidence type="ECO:0000313" key="4">
    <source>
        <dbReference type="Proteomes" id="UP000664169"/>
    </source>
</evidence>
<evidence type="ECO:0000256" key="1">
    <source>
        <dbReference type="SAM" id="SignalP"/>
    </source>
</evidence>
<organism evidence="3 4">
    <name type="scientific">Gomphillus americanus</name>
    <dbReference type="NCBI Taxonomy" id="1940652"/>
    <lineage>
        <taxon>Eukaryota</taxon>
        <taxon>Fungi</taxon>
        <taxon>Dikarya</taxon>
        <taxon>Ascomycota</taxon>
        <taxon>Pezizomycotina</taxon>
        <taxon>Lecanoromycetes</taxon>
        <taxon>OSLEUM clade</taxon>
        <taxon>Ostropomycetidae</taxon>
        <taxon>Ostropales</taxon>
        <taxon>Graphidaceae</taxon>
        <taxon>Gomphilloideae</taxon>
        <taxon>Gomphillus</taxon>
    </lineage>
</organism>
<evidence type="ECO:0000313" key="3">
    <source>
        <dbReference type="EMBL" id="CAF9916721.1"/>
    </source>
</evidence>
<feature type="domain" description="DUF7580" evidence="2">
    <location>
        <begin position="346"/>
        <end position="555"/>
    </location>
</feature>
<accession>A0A8H3F009</accession>
<sequence>MSGIEAAGLVLGIFPLLISALEHYRESAEVLSSWLAFKRKYQKVKHDIEWLRFSYTQNLRELLLPLICDEDEVEVLLTDPLGKLWSEPELEFKLKERLAGAYIHCLRAIKDVNEVMEKWKHELGLGKLDVKVGVFPLVTTPKSQRYTNQRQASKGKINFHLFRIKFAFSQSNRDELFKDFKEYNGRLEEILRQGDRLQQTSTAAKSHPKSISKSFKLIRRRATTLYNLLAKAWTCQCKSLHHAHFGLDNQISEDLGTKFDVVFAYSQEAIHEHRPWRIKNTNVVVVQKEIPSDKPIFFAHDSQVTAVTRSMKRVTIAEDTAGNSMISSTVLQMKPLPNIRSPLKSVTNVSEIKDLCSALANSVSDVHCFGGLWDGEECYQLHPGDQVKPNNPAELLPLKALLEEHNERGLHRRQRYDLAYAVALANVQLYSTPWLSKCLGKNSIVFSRTVTTTKPITDSQPLLAQDFSNASEAPKSIDKNEFLTKLGIILLELCFGKTIESSPSMSAVKSELGLPAELHSHLLDRLAALEWSQQVLDETGPQYAAAVDWCLKIGQTSIDTEDGWQFKAYENVVLPLQECCKLLR</sequence>
<evidence type="ECO:0000259" key="2">
    <source>
        <dbReference type="Pfam" id="PF24476"/>
    </source>
</evidence>
<feature type="signal peptide" evidence="1">
    <location>
        <begin position="1"/>
        <end position="20"/>
    </location>
</feature>
<dbReference type="Proteomes" id="UP000664169">
    <property type="component" value="Unassembled WGS sequence"/>
</dbReference>
<dbReference type="PANTHER" id="PTHR35186:SF4">
    <property type="entry name" value="PRION-INHIBITION AND PROPAGATION HELO DOMAIN-CONTAINING PROTEIN"/>
    <property type="match status" value="1"/>
</dbReference>
<dbReference type="PANTHER" id="PTHR35186">
    <property type="entry name" value="ANK_REP_REGION DOMAIN-CONTAINING PROTEIN"/>
    <property type="match status" value="1"/>
</dbReference>
<name>A0A8H3F009_9LECA</name>
<gene>
    <name evidence="3" type="ORF">GOMPHAMPRED_001086</name>
</gene>
<protein>
    <recommendedName>
        <fullName evidence="2">DUF7580 domain-containing protein</fullName>
    </recommendedName>
</protein>
<dbReference type="OrthoDB" id="3565018at2759"/>